<dbReference type="EMBL" id="JACEFO010002446">
    <property type="protein sequence ID" value="KAF8660026.1"/>
    <property type="molecule type" value="Genomic_DNA"/>
</dbReference>
<evidence type="ECO:0008006" key="4">
    <source>
        <dbReference type="Google" id="ProtNLM"/>
    </source>
</evidence>
<name>A0A835AA84_9POAL</name>
<dbReference type="SUPFAM" id="SSF51695">
    <property type="entry name" value="PLC-like phosphodiesterases"/>
    <property type="match status" value="1"/>
</dbReference>
<evidence type="ECO:0000256" key="1">
    <source>
        <dbReference type="SAM" id="MobiDB-lite"/>
    </source>
</evidence>
<organism evidence="2 3">
    <name type="scientific">Digitaria exilis</name>
    <dbReference type="NCBI Taxonomy" id="1010633"/>
    <lineage>
        <taxon>Eukaryota</taxon>
        <taxon>Viridiplantae</taxon>
        <taxon>Streptophyta</taxon>
        <taxon>Embryophyta</taxon>
        <taxon>Tracheophyta</taxon>
        <taxon>Spermatophyta</taxon>
        <taxon>Magnoliopsida</taxon>
        <taxon>Liliopsida</taxon>
        <taxon>Poales</taxon>
        <taxon>Poaceae</taxon>
        <taxon>PACMAD clade</taxon>
        <taxon>Panicoideae</taxon>
        <taxon>Panicodae</taxon>
        <taxon>Paniceae</taxon>
        <taxon>Anthephorinae</taxon>
        <taxon>Digitaria</taxon>
    </lineage>
</organism>
<dbReference type="Proteomes" id="UP000636709">
    <property type="component" value="Unassembled WGS sequence"/>
</dbReference>
<gene>
    <name evidence="2" type="ORF">HU200_058111</name>
</gene>
<dbReference type="PANTHER" id="PTHR13593">
    <property type="match status" value="1"/>
</dbReference>
<proteinExistence type="predicted"/>
<feature type="region of interest" description="Disordered" evidence="1">
    <location>
        <begin position="430"/>
        <end position="452"/>
    </location>
</feature>
<keyword evidence="3" id="KW-1185">Reference proteome</keyword>
<sequence length="452" mass="48009">MINLEGKGYEAPPSSNDISLPNQQLARVIIVWAVSQSQPKVFDLFLDPAVRARPLLLATACMHANNDGHDDDDPPPATAAAAGARIIVIIVLSSLGRRAGGRLMLLLGGGCGGGLRCTACVAPPGTGPSACARTTPLDPKKGRAGASLPFNRYSWLTTHNSSPLGSAIISPPNQEDSVASQLRNGVRGLMLDAYDFRGDVWFCHSFGGRCLPFTAYAPAIAVLRDLEAFLAANPDEVVTVFLEDYAAPGSLSNVFNAAGLSRYWFPVDRMPTRPGQEWPLLQDMIARNHRLLVFTSRRGKQGTEGLAYLWDYVGLVDGRCPRRAESKPMDSPAQSLVLMNFFTSNPSQSWACGNNSAPLLSRLSTCHRAAANRWPNYIAVDFYMRSTGGGAPLATDVANGRLHCGCDNIAHCKPNSSSCAAAAAAVAKQPPPATSISLPPGPAPAPAPSWAH</sequence>
<evidence type="ECO:0000313" key="2">
    <source>
        <dbReference type="EMBL" id="KAF8660026.1"/>
    </source>
</evidence>
<comment type="caution">
    <text evidence="2">The sequence shown here is derived from an EMBL/GenBank/DDBJ whole genome shotgun (WGS) entry which is preliminary data.</text>
</comment>
<dbReference type="InterPro" id="IPR051057">
    <property type="entry name" value="PI-PLC_domain"/>
</dbReference>
<dbReference type="AlphaFoldDB" id="A0A835AA84"/>
<dbReference type="Gene3D" id="3.20.20.190">
    <property type="entry name" value="Phosphatidylinositol (PI) phosphodiesterase"/>
    <property type="match status" value="1"/>
</dbReference>
<reference evidence="2" key="1">
    <citation type="submission" date="2020-07" db="EMBL/GenBank/DDBJ databases">
        <title>Genome sequence and genetic diversity analysis of an under-domesticated orphan crop, white fonio (Digitaria exilis).</title>
        <authorList>
            <person name="Bennetzen J.L."/>
            <person name="Chen S."/>
            <person name="Ma X."/>
            <person name="Wang X."/>
            <person name="Yssel A.E.J."/>
            <person name="Chaluvadi S.R."/>
            <person name="Johnson M."/>
            <person name="Gangashetty P."/>
            <person name="Hamidou F."/>
            <person name="Sanogo M.D."/>
            <person name="Zwaenepoel A."/>
            <person name="Wallace J."/>
            <person name="Van De Peer Y."/>
            <person name="Van Deynze A."/>
        </authorList>
    </citation>
    <scope>NUCLEOTIDE SEQUENCE</scope>
    <source>
        <tissue evidence="2">Leaves</tissue>
    </source>
</reference>
<accession>A0A835AA84</accession>
<dbReference type="Pfam" id="PF26178">
    <property type="entry name" value="PI-PLC_cat"/>
    <property type="match status" value="1"/>
</dbReference>
<dbReference type="PROSITE" id="PS50007">
    <property type="entry name" value="PIPLC_X_DOMAIN"/>
    <property type="match status" value="1"/>
</dbReference>
<dbReference type="InterPro" id="IPR017946">
    <property type="entry name" value="PLC-like_Pdiesterase_TIM-brl"/>
</dbReference>
<dbReference type="PANTHER" id="PTHR13593:SF48">
    <property type="entry name" value="OS04G0689300 PROTEIN"/>
    <property type="match status" value="1"/>
</dbReference>
<protein>
    <recommendedName>
        <fullName evidence="4">PI-PLC X domain-containing protein</fullName>
    </recommendedName>
</protein>
<dbReference type="GO" id="GO:0006629">
    <property type="term" value="P:lipid metabolic process"/>
    <property type="evidence" value="ECO:0007669"/>
    <property type="project" value="InterPro"/>
</dbReference>
<dbReference type="GO" id="GO:0008081">
    <property type="term" value="F:phosphoric diester hydrolase activity"/>
    <property type="evidence" value="ECO:0007669"/>
    <property type="project" value="InterPro"/>
</dbReference>
<evidence type="ECO:0000313" key="3">
    <source>
        <dbReference type="Proteomes" id="UP000636709"/>
    </source>
</evidence>
<dbReference type="OrthoDB" id="7984201at2759"/>